<dbReference type="GO" id="GO:0000155">
    <property type="term" value="F:phosphorelay sensor kinase activity"/>
    <property type="evidence" value="ECO:0007669"/>
    <property type="project" value="InterPro"/>
</dbReference>
<dbReference type="EMBL" id="JACOMF010000003">
    <property type="protein sequence ID" value="MBC4014589.1"/>
    <property type="molecule type" value="Genomic_DNA"/>
</dbReference>
<dbReference type="GO" id="GO:0006109">
    <property type="term" value="P:regulation of carbohydrate metabolic process"/>
    <property type="evidence" value="ECO:0007669"/>
    <property type="project" value="InterPro"/>
</dbReference>
<gene>
    <name evidence="2" type="ORF">H7965_04555</name>
</gene>
<reference evidence="2" key="1">
    <citation type="submission" date="2020-08" db="EMBL/GenBank/DDBJ databases">
        <authorList>
            <person name="Hu Y."/>
            <person name="Nguyen S.V."/>
            <person name="Li F."/>
            <person name="Fanning S."/>
        </authorList>
    </citation>
    <scope>NUCLEOTIDE SEQUENCE</scope>
    <source>
        <strain evidence="2">SYSU D8009</strain>
    </source>
</reference>
<evidence type="ECO:0000313" key="3">
    <source>
        <dbReference type="Proteomes" id="UP000600101"/>
    </source>
</evidence>
<dbReference type="Pfam" id="PF07475">
    <property type="entry name" value="Hpr_kinase_C"/>
    <property type="match status" value="1"/>
</dbReference>
<name>A0A9X0UBZ3_9PROT</name>
<evidence type="ECO:0000259" key="1">
    <source>
        <dbReference type="Pfam" id="PF07475"/>
    </source>
</evidence>
<feature type="domain" description="HPr kinase/phosphorylase C-terminal" evidence="1">
    <location>
        <begin position="3"/>
        <end position="74"/>
    </location>
</feature>
<dbReference type="Proteomes" id="UP000600101">
    <property type="component" value="Unassembled WGS sequence"/>
</dbReference>
<keyword evidence="3" id="KW-1185">Reference proteome</keyword>
<dbReference type="Gene3D" id="3.40.50.300">
    <property type="entry name" value="P-loop containing nucleotide triphosphate hydrolases"/>
    <property type="match status" value="1"/>
</dbReference>
<organism evidence="2 3">
    <name type="scientific">Siccirubricoccus deserti</name>
    <dbReference type="NCBI Taxonomy" id="2013562"/>
    <lineage>
        <taxon>Bacteria</taxon>
        <taxon>Pseudomonadati</taxon>
        <taxon>Pseudomonadota</taxon>
        <taxon>Alphaproteobacteria</taxon>
        <taxon>Acetobacterales</taxon>
        <taxon>Roseomonadaceae</taxon>
        <taxon>Siccirubricoccus</taxon>
    </lineage>
</organism>
<protein>
    <submittedName>
        <fullName evidence="2">Aldolase</fullName>
    </submittedName>
</protein>
<dbReference type="InterPro" id="IPR011104">
    <property type="entry name" value="Hpr_kin/Pase_C"/>
</dbReference>
<sequence length="149" mass="15453">MLLHASSVARKGNAVLLLGAPGAGKSDLVLRMIDVGWRLVADDQVMLRADHGVLRASAPAALHGMLEVRGLGVLGPLPVEAPDPAVRLAVMLVPREAVPRLPEPERWSAEGVAVPAIRLHGFDAAAPARLALALEVACGRLGCTAGAFQ</sequence>
<dbReference type="GO" id="GO:0005524">
    <property type="term" value="F:ATP binding"/>
    <property type="evidence" value="ECO:0007669"/>
    <property type="project" value="InterPro"/>
</dbReference>
<dbReference type="RefSeq" id="WP_186769349.1">
    <property type="nucleotide sequence ID" value="NZ_JACOMF010000003.1"/>
</dbReference>
<dbReference type="AlphaFoldDB" id="A0A9X0UBZ3"/>
<evidence type="ECO:0000313" key="2">
    <source>
        <dbReference type="EMBL" id="MBC4014589.1"/>
    </source>
</evidence>
<accession>A0A9X0UBZ3</accession>
<comment type="caution">
    <text evidence="2">The sequence shown here is derived from an EMBL/GenBank/DDBJ whole genome shotgun (WGS) entry which is preliminary data.</text>
</comment>
<dbReference type="InterPro" id="IPR027417">
    <property type="entry name" value="P-loop_NTPase"/>
</dbReference>
<dbReference type="SUPFAM" id="SSF53795">
    <property type="entry name" value="PEP carboxykinase-like"/>
    <property type="match status" value="1"/>
</dbReference>
<proteinExistence type="predicted"/>